<keyword evidence="9" id="KW-0414">Isoprene biosynthesis</keyword>
<evidence type="ECO:0000313" key="11">
    <source>
        <dbReference type="Proteomes" id="UP000799049"/>
    </source>
</evidence>
<dbReference type="HAMAP" id="MF_01635">
    <property type="entry name" value="UbiA"/>
    <property type="match status" value="1"/>
</dbReference>
<feature type="transmembrane region" description="Helical" evidence="9">
    <location>
        <begin position="283"/>
        <end position="306"/>
    </location>
</feature>
<comment type="pathway">
    <text evidence="3">Secondary metabolite biosynthesis.</text>
</comment>
<dbReference type="PANTHER" id="PTHR11048:SF28">
    <property type="entry name" value="4-HYDROXYBENZOATE POLYPRENYLTRANSFERASE, MITOCHONDRIAL"/>
    <property type="match status" value="1"/>
</dbReference>
<evidence type="ECO:0000313" key="10">
    <source>
        <dbReference type="EMBL" id="KAF0852524.1"/>
    </source>
</evidence>
<dbReference type="GO" id="GO:0005743">
    <property type="term" value="C:mitochondrial inner membrane"/>
    <property type="evidence" value="ECO:0007669"/>
    <property type="project" value="UniProtKB-SubCell"/>
</dbReference>
<dbReference type="Pfam" id="PF01040">
    <property type="entry name" value="UbiA"/>
    <property type="match status" value="1"/>
</dbReference>
<dbReference type="EC" id="2.5.1.39" evidence="9"/>
<evidence type="ECO:0000256" key="1">
    <source>
        <dbReference type="ARBA" id="ARBA00001946"/>
    </source>
</evidence>
<evidence type="ECO:0000256" key="8">
    <source>
        <dbReference type="ARBA" id="ARBA00023136"/>
    </source>
</evidence>
<feature type="transmembrane region" description="Helical" evidence="9">
    <location>
        <begin position="222"/>
        <end position="241"/>
    </location>
</feature>
<evidence type="ECO:0000256" key="5">
    <source>
        <dbReference type="ARBA" id="ARBA00022679"/>
    </source>
</evidence>
<dbReference type="InterPro" id="IPR000537">
    <property type="entry name" value="UbiA_prenyltransferase"/>
</dbReference>
<gene>
    <name evidence="10" type="ORF">ANDGO_00520</name>
</gene>
<keyword evidence="10" id="KW-0830">Ubiquinone</keyword>
<dbReference type="OrthoDB" id="18170at2759"/>
<organism evidence="10 11">
    <name type="scientific">Andalucia godoyi</name>
    <name type="common">Flagellate</name>
    <dbReference type="NCBI Taxonomy" id="505711"/>
    <lineage>
        <taxon>Eukaryota</taxon>
        <taxon>Discoba</taxon>
        <taxon>Jakobida</taxon>
        <taxon>Andalucina</taxon>
        <taxon>Andaluciidae</taxon>
        <taxon>Andalucia</taxon>
    </lineage>
</organism>
<keyword evidence="8 9" id="KW-0472">Membrane</keyword>
<comment type="pathway">
    <text evidence="9">Cofactor biosynthesis; ubiquinone biosynthesis.</text>
</comment>
<dbReference type="EMBL" id="VRVR01000032">
    <property type="protein sequence ID" value="KAF0852524.1"/>
    <property type="molecule type" value="Genomic_DNA"/>
</dbReference>
<dbReference type="AlphaFoldDB" id="A0A8K0F466"/>
<keyword evidence="6 9" id="KW-0812">Transmembrane</keyword>
<comment type="catalytic activity">
    <reaction evidence="9">
        <text>an all-trans-polyprenyl diphosphate + 4-hydroxybenzoate = a 4-hydroxy-3-(all-trans-polyprenyl)benzoate + diphosphate</text>
        <dbReference type="Rhea" id="RHEA:44504"/>
        <dbReference type="Rhea" id="RHEA-COMP:9514"/>
        <dbReference type="Rhea" id="RHEA-COMP:9564"/>
        <dbReference type="ChEBI" id="CHEBI:17879"/>
        <dbReference type="ChEBI" id="CHEBI:33019"/>
        <dbReference type="ChEBI" id="CHEBI:58914"/>
        <dbReference type="ChEBI" id="CHEBI:78396"/>
        <dbReference type="EC" id="2.5.1.39"/>
    </reaction>
</comment>
<comment type="similarity">
    <text evidence="4 9">Belongs to the UbiA prenyltransferase family.</text>
</comment>
<dbReference type="Gene3D" id="1.20.120.1780">
    <property type="entry name" value="UbiA prenyltransferase"/>
    <property type="match status" value="1"/>
</dbReference>
<comment type="function">
    <text evidence="9">Catalyzes the prenylation of para-hydroxybenzoate (PHB) with an all-trans polyprenyl group. Mediates the second step in the final reaction sequence of coenzyme Q (CoQ) biosynthesis, which is the condensation of the polyisoprenoid side chain with PHB, generating the first membrane-bound Q intermediate.</text>
</comment>
<dbReference type="InterPro" id="IPR030470">
    <property type="entry name" value="UbiA_prenylTrfase_CS"/>
</dbReference>
<dbReference type="FunFam" id="1.20.120.1780:FF:000001">
    <property type="entry name" value="4-hydroxybenzoate octaprenyltransferase"/>
    <property type="match status" value="1"/>
</dbReference>
<accession>A0A8K0F466</accession>
<sequence>MARLAQRMCAAVKPYVHLSRMDKPIGTYLLLVPTIWGYAATAPYADATVSSELVSAAVTVSAMAPASASSGAAASEMIMMPSTPCICDIPSPVSVPGSSTATTSVLDLCIACVETTPLTHPVWTTTAALCVGAFVMRGAGCTLNDIWDRRLDAKVERTASRPLASGAVSLHAALTWFSAQVATAGAVVLPALPPVSALLAAASLPLVVLYPLMKRVTSFPQAVLGATFNWGVLVGGSIGAIQSGAISANPNALLGPTSLMWSPVEWTKEALHLVAEPAASIPLLFASVPSFLYPLYVSGIFYTLYYDTIYAHQDRRDDESVGIKSTARWSADRGLEQPFLMASLAGFNLCAGLAGLEMDASAVYYSGLAASTAYGYTLAARLGPRCDNGAECGRAFRKSVGVALLLLAGITGDRLAKCVREKQTLKDRS</sequence>
<comment type="subcellular location">
    <subcellularLocation>
        <location evidence="2">Membrane</location>
        <topology evidence="2">Multi-pass membrane protein</topology>
    </subcellularLocation>
    <subcellularLocation>
        <location evidence="9">Mitochondrion inner membrane</location>
        <topology evidence="9">Multi-pass membrane protein</topology>
        <orientation evidence="9">Matrix side</orientation>
    </subcellularLocation>
</comment>
<evidence type="ECO:0000256" key="6">
    <source>
        <dbReference type="ARBA" id="ARBA00022692"/>
    </source>
</evidence>
<evidence type="ECO:0000256" key="9">
    <source>
        <dbReference type="HAMAP-Rule" id="MF_03189"/>
    </source>
</evidence>
<evidence type="ECO:0000256" key="7">
    <source>
        <dbReference type="ARBA" id="ARBA00022989"/>
    </source>
</evidence>
<dbReference type="Proteomes" id="UP000799049">
    <property type="component" value="Unassembled WGS sequence"/>
</dbReference>
<keyword evidence="7 9" id="KW-1133">Transmembrane helix</keyword>
<keyword evidence="9" id="KW-0831">Ubiquinone biosynthesis</keyword>
<keyword evidence="11" id="KW-1185">Reference proteome</keyword>
<proteinExistence type="inferred from homology"/>
<reference evidence="10" key="1">
    <citation type="submission" date="2019-09" db="EMBL/GenBank/DDBJ databases">
        <title>The Mitochondrial Proteome of the Jakobid, Andalucia godoyi, a Protist With the Most Gene-Rich and Bacteria-Like Mitochondrial Genome.</title>
        <authorList>
            <person name="Gray M.W."/>
            <person name="Burger G."/>
            <person name="Derelle R."/>
            <person name="Klimes V."/>
            <person name="Leger M."/>
            <person name="Sarrasin M."/>
            <person name="Vlcek C."/>
            <person name="Roger A.J."/>
            <person name="Elias M."/>
            <person name="Lang B.F."/>
        </authorList>
    </citation>
    <scope>NUCLEOTIDE SEQUENCE</scope>
    <source>
        <strain evidence="10">And28</strain>
    </source>
</reference>
<dbReference type="InterPro" id="IPR039653">
    <property type="entry name" value="Prenyltransferase"/>
</dbReference>
<dbReference type="GO" id="GO:0008299">
    <property type="term" value="P:isoprenoid biosynthetic process"/>
    <property type="evidence" value="ECO:0007669"/>
    <property type="project" value="UniProtKB-UniRule"/>
</dbReference>
<dbReference type="PANTHER" id="PTHR11048">
    <property type="entry name" value="PRENYLTRANSFERASES"/>
    <property type="match status" value="1"/>
</dbReference>
<evidence type="ECO:0000256" key="4">
    <source>
        <dbReference type="ARBA" id="ARBA00005985"/>
    </source>
</evidence>
<evidence type="ECO:0000256" key="2">
    <source>
        <dbReference type="ARBA" id="ARBA00004141"/>
    </source>
</evidence>
<dbReference type="GO" id="GO:0008412">
    <property type="term" value="F:4-hydroxybenzoate polyprenyltransferase activity"/>
    <property type="evidence" value="ECO:0007669"/>
    <property type="project" value="UniProtKB-EC"/>
</dbReference>
<comment type="caution">
    <text evidence="10">The sequence shown here is derived from an EMBL/GenBank/DDBJ whole genome shotgun (WGS) entry which is preliminary data.</text>
</comment>
<feature type="transmembrane region" description="Helical" evidence="9">
    <location>
        <begin position="159"/>
        <end position="179"/>
    </location>
</feature>
<protein>
    <recommendedName>
        <fullName evidence="9">4-hydroxybenzoate polyprenyltransferase, mitochondrial</fullName>
        <shortName evidence="9">4-HB polyprenyltransferase</shortName>
        <ecNumber evidence="9">2.5.1.39</ecNumber>
    </recommendedName>
    <alternativeName>
        <fullName evidence="9">Para-hydroxybenzoate--polyprenyltransferase</fullName>
        <shortName evidence="9">PHB:PPT</shortName>
        <shortName evidence="9">PHB:polyprenyltransferase</shortName>
    </alternativeName>
</protein>
<name>A0A8K0F466_ANDGO</name>
<keyword evidence="5 9" id="KW-0808">Transferase</keyword>
<comment type="cofactor">
    <cofactor evidence="1 9">
        <name>Mg(2+)</name>
        <dbReference type="ChEBI" id="CHEBI:18420"/>
    </cofactor>
</comment>
<dbReference type="FunFam" id="1.10.357.140:FF:000008">
    <property type="entry name" value="4-hydroxybenzoate octaprenyltransferase"/>
    <property type="match status" value="1"/>
</dbReference>
<dbReference type="PROSITE" id="PS00943">
    <property type="entry name" value="UBIA"/>
    <property type="match status" value="1"/>
</dbReference>
<keyword evidence="9" id="KW-0496">Mitochondrion</keyword>
<dbReference type="InterPro" id="IPR044878">
    <property type="entry name" value="UbiA_sf"/>
</dbReference>
<dbReference type="UniPathway" id="UPA00232"/>
<feature type="transmembrane region" description="Helical" evidence="9">
    <location>
        <begin position="191"/>
        <end position="210"/>
    </location>
</feature>
<dbReference type="Gene3D" id="1.10.357.140">
    <property type="entry name" value="UbiA prenyltransferase"/>
    <property type="match status" value="1"/>
</dbReference>
<dbReference type="CDD" id="cd13959">
    <property type="entry name" value="PT_UbiA_COQ2"/>
    <property type="match status" value="1"/>
</dbReference>
<keyword evidence="9" id="KW-0999">Mitochondrion inner membrane</keyword>
<dbReference type="InterPro" id="IPR006370">
    <property type="entry name" value="HB_polyprenyltransferase-like"/>
</dbReference>
<evidence type="ECO:0000256" key="3">
    <source>
        <dbReference type="ARBA" id="ARBA00005179"/>
    </source>
</evidence>
<dbReference type="GO" id="GO:0006744">
    <property type="term" value="P:ubiquinone biosynthetic process"/>
    <property type="evidence" value="ECO:0007669"/>
    <property type="project" value="UniProtKB-UniRule"/>
</dbReference>